<dbReference type="STRING" id="665118.SAMN02983003_3894"/>
<evidence type="ECO:0000313" key="9">
    <source>
        <dbReference type="Proteomes" id="UP000183447"/>
    </source>
</evidence>
<dbReference type="EMBL" id="FPKU01000004">
    <property type="protein sequence ID" value="SFZ86700.1"/>
    <property type="molecule type" value="Genomic_DNA"/>
</dbReference>
<evidence type="ECO:0000256" key="3">
    <source>
        <dbReference type="ARBA" id="ARBA00022679"/>
    </source>
</evidence>
<keyword evidence="3 6" id="KW-0808">Transferase</keyword>
<dbReference type="AlphaFoldDB" id="A0A1K2I4P9"/>
<dbReference type="RefSeq" id="WP_084603704.1">
    <property type="nucleotide sequence ID" value="NZ_FPKU01000004.1"/>
</dbReference>
<feature type="binding site" evidence="6">
    <location>
        <position position="293"/>
    </location>
    <ligand>
        <name>S-adenosyl-L-methionine</name>
        <dbReference type="ChEBI" id="CHEBI:59789"/>
    </ligand>
</feature>
<evidence type="ECO:0000256" key="5">
    <source>
        <dbReference type="ARBA" id="ARBA00022884"/>
    </source>
</evidence>
<comment type="similarity">
    <text evidence="1 6">Belongs to the class I-like SAM-binding methyltransferase superfamily. RsmB/NOP family.</text>
</comment>
<dbReference type="PANTHER" id="PTHR22807:SF61">
    <property type="entry name" value="NOL1_NOP2_SUN FAMILY PROTEIN _ ANTITERMINATION NUSB DOMAIN-CONTAINING PROTEIN"/>
    <property type="match status" value="1"/>
</dbReference>
<gene>
    <name evidence="8" type="ORF">SAMN02983003_3894</name>
</gene>
<dbReference type="InterPro" id="IPR006027">
    <property type="entry name" value="NusB_RsmB_TIM44"/>
</dbReference>
<keyword evidence="9" id="KW-1185">Reference proteome</keyword>
<proteinExistence type="inferred from homology"/>
<protein>
    <submittedName>
        <fullName evidence="8">16S rRNA (Cytosine967-C5)-methyltransferase</fullName>
    </submittedName>
</protein>
<evidence type="ECO:0000256" key="4">
    <source>
        <dbReference type="ARBA" id="ARBA00022691"/>
    </source>
</evidence>
<dbReference type="InterPro" id="IPR035926">
    <property type="entry name" value="NusB-like_sf"/>
</dbReference>
<reference evidence="8 9" key="1">
    <citation type="submission" date="2016-11" db="EMBL/GenBank/DDBJ databases">
        <authorList>
            <person name="Jaros S."/>
            <person name="Januszkiewicz K."/>
            <person name="Wedrychowicz H."/>
        </authorList>
    </citation>
    <scope>NUCLEOTIDE SEQUENCE [LARGE SCALE GENOMIC DNA]</scope>
    <source>
        <strain evidence="8 9">ATCC 23634</strain>
    </source>
</reference>
<dbReference type="PROSITE" id="PS51686">
    <property type="entry name" value="SAM_MT_RSMB_NOP"/>
    <property type="match status" value="1"/>
</dbReference>
<dbReference type="PROSITE" id="PS01153">
    <property type="entry name" value="NOL1_NOP2_SUN"/>
    <property type="match status" value="1"/>
</dbReference>
<evidence type="ECO:0000313" key="8">
    <source>
        <dbReference type="EMBL" id="SFZ86700.1"/>
    </source>
</evidence>
<dbReference type="InterPro" id="IPR023267">
    <property type="entry name" value="RCMT"/>
</dbReference>
<feature type="binding site" evidence="6">
    <location>
        <position position="267"/>
    </location>
    <ligand>
        <name>S-adenosyl-L-methionine</name>
        <dbReference type="ChEBI" id="CHEBI:59789"/>
    </ligand>
</feature>
<dbReference type="InterPro" id="IPR029063">
    <property type="entry name" value="SAM-dependent_MTases_sf"/>
</dbReference>
<feature type="binding site" evidence="6">
    <location>
        <begin position="246"/>
        <end position="252"/>
    </location>
    <ligand>
        <name>S-adenosyl-L-methionine</name>
        <dbReference type="ChEBI" id="CHEBI:59789"/>
    </ligand>
</feature>
<dbReference type="Gene3D" id="3.40.50.150">
    <property type="entry name" value="Vaccinia Virus protein VP39"/>
    <property type="match status" value="1"/>
</dbReference>
<dbReference type="InterPro" id="IPR001678">
    <property type="entry name" value="MeTrfase_RsmB-F_NOP2_dom"/>
</dbReference>
<dbReference type="InterPro" id="IPR049560">
    <property type="entry name" value="MeTrfase_RsmB-F_NOP2_cat"/>
</dbReference>
<name>A0A1K2I4P9_9HYPH</name>
<dbReference type="Gene3D" id="1.10.940.10">
    <property type="entry name" value="NusB-like"/>
    <property type="match status" value="1"/>
</dbReference>
<keyword evidence="5 6" id="KW-0694">RNA-binding</keyword>
<feature type="active site" description="Nucleophile" evidence="6">
    <location>
        <position position="362"/>
    </location>
</feature>
<dbReference type="SUPFAM" id="SSF48013">
    <property type="entry name" value="NusB-like"/>
    <property type="match status" value="1"/>
</dbReference>
<dbReference type="GO" id="GO:0003723">
    <property type="term" value="F:RNA binding"/>
    <property type="evidence" value="ECO:0007669"/>
    <property type="project" value="UniProtKB-UniRule"/>
</dbReference>
<dbReference type="PRINTS" id="PR02008">
    <property type="entry name" value="RCMTFAMILY"/>
</dbReference>
<dbReference type="GO" id="GO:0008173">
    <property type="term" value="F:RNA methyltransferase activity"/>
    <property type="evidence" value="ECO:0007669"/>
    <property type="project" value="InterPro"/>
</dbReference>
<evidence type="ECO:0000256" key="6">
    <source>
        <dbReference type="PROSITE-ProRule" id="PRU01023"/>
    </source>
</evidence>
<dbReference type="GO" id="GO:0001510">
    <property type="term" value="P:RNA methylation"/>
    <property type="evidence" value="ECO:0007669"/>
    <property type="project" value="InterPro"/>
</dbReference>
<accession>A0A1K2I4P9</accession>
<feature type="domain" description="SAM-dependent MTase RsmB/NOP-type" evidence="7">
    <location>
        <begin position="138"/>
        <end position="430"/>
    </location>
</feature>
<dbReference type="PANTHER" id="PTHR22807">
    <property type="entry name" value="NOP2 YEAST -RELATED NOL1/NOP2/FMU SUN DOMAIN-CONTAINING"/>
    <property type="match status" value="1"/>
</dbReference>
<dbReference type="SUPFAM" id="SSF53335">
    <property type="entry name" value="S-adenosyl-L-methionine-dependent methyltransferases"/>
    <property type="match status" value="1"/>
</dbReference>
<dbReference type="GO" id="GO:0006355">
    <property type="term" value="P:regulation of DNA-templated transcription"/>
    <property type="evidence" value="ECO:0007669"/>
    <property type="project" value="InterPro"/>
</dbReference>
<dbReference type="OrthoDB" id="9810297at2"/>
<keyword evidence="4 6" id="KW-0949">S-adenosyl-L-methionine</keyword>
<evidence type="ECO:0000256" key="2">
    <source>
        <dbReference type="ARBA" id="ARBA00022603"/>
    </source>
</evidence>
<evidence type="ECO:0000259" key="7">
    <source>
        <dbReference type="PROSITE" id="PS51686"/>
    </source>
</evidence>
<dbReference type="Proteomes" id="UP000183447">
    <property type="component" value="Unassembled WGS sequence"/>
</dbReference>
<dbReference type="InterPro" id="IPR018314">
    <property type="entry name" value="RsmB/NOL1/NOP2-like_CS"/>
</dbReference>
<feature type="binding site" evidence="6">
    <location>
        <position position="309"/>
    </location>
    <ligand>
        <name>S-adenosyl-L-methionine</name>
        <dbReference type="ChEBI" id="CHEBI:59789"/>
    </ligand>
</feature>
<sequence length="430" mass="45963">MSAAPGLPPGLGLRIKAADRLGEVLAGAHFAPLDQSDIADPRDRALANRMVTVALRRHGHLDHVLAALLERGMPKKSGNFAAILRLALAQLLFMPETGAHSAVHLGVEAMRRDPRSRHLASLTNAVLRRAQARTAEFTGLDPQLLIPEWLRKRWAKAYGDAAIAAFAQALIEGAPLDITAKDPEAAAMALGADRLYGDTIRLSERDRPLAELAGFAEGGWWVQDAAAALPARLVNLPAGARVLDICAAPGGKTAQLIKAGYRVTALDADETRLERLKSNLDRLGYEAEIIAADALAFEPDERFDAVLLDAPCTATGTFRRHPELLWQKRPADISDRAALQRRLIAQAAKCLNPGGVLVYCVCSLEPEEGDAQREAAEAAGLVPMPITAGEGEWPAGALQADGTLRSHPGLIVGEKGGTLDGFHVARFRRG</sequence>
<dbReference type="CDD" id="cd02440">
    <property type="entry name" value="AdoMet_MTases"/>
    <property type="match status" value="1"/>
</dbReference>
<organism evidence="8 9">
    <name type="scientific">Devosia enhydra</name>
    <dbReference type="NCBI Taxonomy" id="665118"/>
    <lineage>
        <taxon>Bacteria</taxon>
        <taxon>Pseudomonadati</taxon>
        <taxon>Pseudomonadota</taxon>
        <taxon>Alphaproteobacteria</taxon>
        <taxon>Hyphomicrobiales</taxon>
        <taxon>Devosiaceae</taxon>
        <taxon>Devosia</taxon>
    </lineage>
</organism>
<evidence type="ECO:0000256" key="1">
    <source>
        <dbReference type="ARBA" id="ARBA00007494"/>
    </source>
</evidence>
<keyword evidence="2 6" id="KW-0489">Methyltransferase</keyword>
<dbReference type="Pfam" id="PF01029">
    <property type="entry name" value="NusB"/>
    <property type="match status" value="1"/>
</dbReference>
<dbReference type="Pfam" id="PF01189">
    <property type="entry name" value="Methyltr_RsmB-F"/>
    <property type="match status" value="1"/>
</dbReference>